<sequence>MERGADNSNKSADRQANCWAWHRRVGSRCSPCRRAISDEGRWPRIASPLDITAVSSLHEAEEIPTDATAKYATQRELERLDKCGCSSTSDIPVSDLDGNVGRTGLRESSKVEPIEELRSFDSSKLAELTSVSDEAFEKWLYNLNLLPKSRICECGREMKLMSWRTRKSWVCRRTSCARKRGFYSGTFLSGCHVPVKELFKLSYYWCIGTFSMDHVQKALRRDNGCTFSGKSVIEWYSFFRGICAGYFRLNPLRLGGEGKKVIIEEIMIMQEQTRKIKRGKEHWGFAGTEVGSKACFIEEIEEQLDADCLFPIIDKYVLPGTQVVSNLFKKYELDQQLREAYDHLACVKSLQFVGPEAGQGKSGIDQLWRTFKCSHKKKLDARTVASTHIKEFMWRRLFDGKDCMYHLWSQIACNYGSLRDHLIVYSKQGRVST</sequence>
<proteinExistence type="predicted"/>
<dbReference type="InterPro" id="IPR053164">
    <property type="entry name" value="IS1016-like_transposase"/>
</dbReference>
<evidence type="ECO:0000313" key="2">
    <source>
        <dbReference type="WBParaSite" id="PgR092_g035_t02"/>
    </source>
</evidence>
<evidence type="ECO:0000313" key="1">
    <source>
        <dbReference type="Proteomes" id="UP000887569"/>
    </source>
</evidence>
<dbReference type="AlphaFoldDB" id="A0A915C6K9"/>
<organism evidence="1 2">
    <name type="scientific">Parascaris univalens</name>
    <name type="common">Nematode worm</name>
    <dbReference type="NCBI Taxonomy" id="6257"/>
    <lineage>
        <taxon>Eukaryota</taxon>
        <taxon>Metazoa</taxon>
        <taxon>Ecdysozoa</taxon>
        <taxon>Nematoda</taxon>
        <taxon>Chromadorea</taxon>
        <taxon>Rhabditida</taxon>
        <taxon>Spirurina</taxon>
        <taxon>Ascaridomorpha</taxon>
        <taxon>Ascaridoidea</taxon>
        <taxon>Ascarididae</taxon>
        <taxon>Parascaris</taxon>
    </lineage>
</organism>
<dbReference type="WBParaSite" id="PgR092_g035_t02">
    <property type="protein sequence ID" value="PgR092_g035_t02"/>
    <property type="gene ID" value="PgR092_g035"/>
</dbReference>
<dbReference type="Proteomes" id="UP000887569">
    <property type="component" value="Unplaced"/>
</dbReference>
<keyword evidence="1" id="KW-1185">Reference proteome</keyword>
<dbReference type="PANTHER" id="PTHR47163:SF2">
    <property type="entry name" value="SI:DKEY-17M8.2"/>
    <property type="match status" value="1"/>
</dbReference>
<name>A0A915C6K9_PARUN</name>
<protein>
    <submittedName>
        <fullName evidence="2">Transposase</fullName>
    </submittedName>
</protein>
<reference evidence="2" key="1">
    <citation type="submission" date="2022-11" db="UniProtKB">
        <authorList>
            <consortium name="WormBaseParasite"/>
        </authorList>
    </citation>
    <scope>IDENTIFICATION</scope>
</reference>
<accession>A0A915C6K9</accession>
<dbReference type="PANTHER" id="PTHR47163">
    <property type="entry name" value="DDE_TNP_IS1595 DOMAIN-CONTAINING PROTEIN"/>
    <property type="match status" value="1"/>
</dbReference>